<gene>
    <name evidence="1" type="ORF">TNIN_281891</name>
</gene>
<reference evidence="1" key="1">
    <citation type="submission" date="2020-08" db="EMBL/GenBank/DDBJ databases">
        <title>Multicomponent nature underlies the extraordinary mechanical properties of spider dragline silk.</title>
        <authorList>
            <person name="Kono N."/>
            <person name="Nakamura H."/>
            <person name="Mori M."/>
            <person name="Yoshida Y."/>
            <person name="Ohtoshi R."/>
            <person name="Malay A.D."/>
            <person name="Moran D.A.P."/>
            <person name="Tomita M."/>
            <person name="Numata K."/>
            <person name="Arakawa K."/>
        </authorList>
    </citation>
    <scope>NUCLEOTIDE SEQUENCE</scope>
</reference>
<sequence>MLFEVKLSSYQKDFKVFLQVILTRGWRSNIVAIIPSHKIKNFDYDSVYRKGKKSSCLVPRFQNDSLEEVLHFIRKLAWLGNNCCLLFHEERILRKWGKFGSAIT</sequence>
<accession>A0A8X6X8I7</accession>
<evidence type="ECO:0000313" key="2">
    <source>
        <dbReference type="Proteomes" id="UP000886998"/>
    </source>
</evidence>
<comment type="caution">
    <text evidence="1">The sequence shown here is derived from an EMBL/GenBank/DDBJ whole genome shotgun (WGS) entry which is preliminary data.</text>
</comment>
<proteinExistence type="predicted"/>
<organism evidence="1 2">
    <name type="scientific">Trichonephila inaurata madagascariensis</name>
    <dbReference type="NCBI Taxonomy" id="2747483"/>
    <lineage>
        <taxon>Eukaryota</taxon>
        <taxon>Metazoa</taxon>
        <taxon>Ecdysozoa</taxon>
        <taxon>Arthropoda</taxon>
        <taxon>Chelicerata</taxon>
        <taxon>Arachnida</taxon>
        <taxon>Araneae</taxon>
        <taxon>Araneomorphae</taxon>
        <taxon>Entelegynae</taxon>
        <taxon>Araneoidea</taxon>
        <taxon>Nephilidae</taxon>
        <taxon>Trichonephila</taxon>
        <taxon>Trichonephila inaurata</taxon>
    </lineage>
</organism>
<dbReference type="AlphaFoldDB" id="A0A8X6X8I7"/>
<keyword evidence="2" id="KW-1185">Reference proteome</keyword>
<name>A0A8X6X8I7_9ARAC</name>
<protein>
    <submittedName>
        <fullName evidence="1">Uncharacterized protein</fullName>
    </submittedName>
</protein>
<evidence type="ECO:0000313" key="1">
    <source>
        <dbReference type="EMBL" id="GFY48190.1"/>
    </source>
</evidence>
<dbReference type="EMBL" id="BMAV01006338">
    <property type="protein sequence ID" value="GFY48190.1"/>
    <property type="molecule type" value="Genomic_DNA"/>
</dbReference>
<dbReference type="Proteomes" id="UP000886998">
    <property type="component" value="Unassembled WGS sequence"/>
</dbReference>